<dbReference type="AlphaFoldDB" id="A0A150KH09"/>
<name>A0A150KH09_HEYCO</name>
<feature type="domain" description="HTH cro/C1-type" evidence="2">
    <location>
        <begin position="6"/>
        <end position="60"/>
    </location>
</feature>
<accession>A0A150KH09</accession>
<dbReference type="InterPro" id="IPR010982">
    <property type="entry name" value="Lambda_DNA-bd_dom_sf"/>
</dbReference>
<dbReference type="SUPFAM" id="SSF47413">
    <property type="entry name" value="lambda repressor-like DNA-binding domains"/>
    <property type="match status" value="1"/>
</dbReference>
<dbReference type="GeneID" id="93259730"/>
<dbReference type="Pfam" id="PF01381">
    <property type="entry name" value="HTH_3"/>
    <property type="match status" value="1"/>
</dbReference>
<dbReference type="InterPro" id="IPR001387">
    <property type="entry name" value="Cro/C1-type_HTH"/>
</dbReference>
<dbReference type="RefSeq" id="WP_061574478.1">
    <property type="nucleotide sequence ID" value="NZ_JAFMQA010000001.1"/>
</dbReference>
<comment type="caution">
    <text evidence="3">The sequence shown here is derived from an EMBL/GenBank/DDBJ whole genome shotgun (WGS) entry which is preliminary data.</text>
</comment>
<sequence length="131" mass="15449">MFGKRLSALRKQKGLSQYELADKLGYSRGQIANYEQGKREPDYETLQKIADFFDVTTDYLLGRTDIRTLNDEDDSLAEINKLIKEYGIEKIGFFDIDKWKNLSKDDIDEIRRHFEWVAQKAKEWNDENSSD</sequence>
<dbReference type="EMBL" id="LQYI01000024">
    <property type="protein sequence ID" value="KYC71666.1"/>
    <property type="molecule type" value="Genomic_DNA"/>
</dbReference>
<proteinExistence type="predicted"/>
<keyword evidence="1" id="KW-0238">DNA-binding</keyword>
<protein>
    <recommendedName>
        <fullName evidence="2">HTH cro/C1-type domain-containing protein</fullName>
    </recommendedName>
</protein>
<dbReference type="PATRIC" id="fig|1398.25.peg.1814"/>
<evidence type="ECO:0000313" key="3">
    <source>
        <dbReference type="EMBL" id="KYC71666.1"/>
    </source>
</evidence>
<dbReference type="SMART" id="SM00530">
    <property type="entry name" value="HTH_XRE"/>
    <property type="match status" value="1"/>
</dbReference>
<organism evidence="3 4">
    <name type="scientific">Heyndrickxia coagulans</name>
    <name type="common">Weizmannia coagulans</name>
    <dbReference type="NCBI Taxonomy" id="1398"/>
    <lineage>
        <taxon>Bacteria</taxon>
        <taxon>Bacillati</taxon>
        <taxon>Bacillota</taxon>
        <taxon>Bacilli</taxon>
        <taxon>Bacillales</taxon>
        <taxon>Bacillaceae</taxon>
        <taxon>Heyndrickxia</taxon>
    </lineage>
</organism>
<dbReference type="CDD" id="cd00093">
    <property type="entry name" value="HTH_XRE"/>
    <property type="match status" value="1"/>
</dbReference>
<reference evidence="3 4" key="1">
    <citation type="submission" date="2016-01" db="EMBL/GenBank/DDBJ databases">
        <title>Genome Sequences of Twelve Sporeforming Bacillus Species Isolated from Foods.</title>
        <authorList>
            <person name="Berendsen E.M."/>
            <person name="Wells-Bennik M.H."/>
            <person name="Krawcyk A.O."/>
            <person name="De Jong A."/>
            <person name="Holsappel S."/>
            <person name="Eijlander R.T."/>
            <person name="Kuipers O.P."/>
        </authorList>
    </citation>
    <scope>NUCLEOTIDE SEQUENCE [LARGE SCALE GENOMIC DNA]</scope>
    <source>
        <strain evidence="3 4">B4099</strain>
    </source>
</reference>
<dbReference type="Proteomes" id="UP000075304">
    <property type="component" value="Unassembled WGS sequence"/>
</dbReference>
<dbReference type="Gene3D" id="1.10.260.40">
    <property type="entry name" value="lambda repressor-like DNA-binding domains"/>
    <property type="match status" value="1"/>
</dbReference>
<dbReference type="PANTHER" id="PTHR46558">
    <property type="entry name" value="TRACRIPTIONAL REGULATORY PROTEIN-RELATED-RELATED"/>
    <property type="match status" value="1"/>
</dbReference>
<evidence type="ECO:0000313" key="4">
    <source>
        <dbReference type="Proteomes" id="UP000075304"/>
    </source>
</evidence>
<evidence type="ECO:0000259" key="2">
    <source>
        <dbReference type="PROSITE" id="PS50943"/>
    </source>
</evidence>
<gene>
    <name evidence="3" type="ORF">B4099_3207</name>
</gene>
<dbReference type="PANTHER" id="PTHR46558:SF11">
    <property type="entry name" value="HTH-TYPE TRANSCRIPTIONAL REGULATOR XRE"/>
    <property type="match status" value="1"/>
</dbReference>
<dbReference type="GO" id="GO:0003677">
    <property type="term" value="F:DNA binding"/>
    <property type="evidence" value="ECO:0007669"/>
    <property type="project" value="UniProtKB-KW"/>
</dbReference>
<evidence type="ECO:0000256" key="1">
    <source>
        <dbReference type="ARBA" id="ARBA00023125"/>
    </source>
</evidence>
<dbReference type="PROSITE" id="PS50943">
    <property type="entry name" value="HTH_CROC1"/>
    <property type="match status" value="1"/>
</dbReference>